<feature type="transmembrane region" description="Helical" evidence="5">
    <location>
        <begin position="440"/>
        <end position="463"/>
    </location>
</feature>
<feature type="transmembrane region" description="Helical" evidence="5">
    <location>
        <begin position="213"/>
        <end position="235"/>
    </location>
</feature>
<evidence type="ECO:0000256" key="5">
    <source>
        <dbReference type="SAM" id="Phobius"/>
    </source>
</evidence>
<dbReference type="EMBL" id="JBHUCP010000018">
    <property type="protein sequence ID" value="MFD1532471.1"/>
    <property type="molecule type" value="Genomic_DNA"/>
</dbReference>
<proteinExistence type="predicted"/>
<keyword evidence="4 5" id="KW-0472">Membrane</keyword>
<feature type="transmembrane region" description="Helical" evidence="5">
    <location>
        <begin position="116"/>
        <end position="144"/>
    </location>
</feature>
<dbReference type="InterPro" id="IPR001046">
    <property type="entry name" value="NRAMP_fam"/>
</dbReference>
<dbReference type="Pfam" id="PF01566">
    <property type="entry name" value="Nramp"/>
    <property type="match status" value="1"/>
</dbReference>
<evidence type="ECO:0000256" key="1">
    <source>
        <dbReference type="ARBA" id="ARBA00004141"/>
    </source>
</evidence>
<accession>A0ABW4FR76</accession>
<protein>
    <submittedName>
        <fullName evidence="6">Nramp family divalent metal transporter</fullName>
    </submittedName>
</protein>
<feature type="transmembrane region" description="Helical" evidence="5">
    <location>
        <begin position="156"/>
        <end position="172"/>
    </location>
</feature>
<dbReference type="PANTHER" id="PTHR11706:SF3">
    <property type="entry name" value="METAL ION TRANSPORT PROTEIN"/>
    <property type="match status" value="1"/>
</dbReference>
<dbReference type="NCBIfam" id="NF037982">
    <property type="entry name" value="Nramp_1"/>
    <property type="match status" value="1"/>
</dbReference>
<evidence type="ECO:0000256" key="4">
    <source>
        <dbReference type="ARBA" id="ARBA00023136"/>
    </source>
</evidence>
<feature type="transmembrane region" description="Helical" evidence="5">
    <location>
        <begin position="332"/>
        <end position="353"/>
    </location>
</feature>
<name>A0ABW4FR76_9PSEU</name>
<reference evidence="7" key="1">
    <citation type="journal article" date="2019" name="Int. J. Syst. Evol. Microbiol.">
        <title>The Global Catalogue of Microorganisms (GCM) 10K type strain sequencing project: providing services to taxonomists for standard genome sequencing and annotation.</title>
        <authorList>
            <consortium name="The Broad Institute Genomics Platform"/>
            <consortium name="The Broad Institute Genome Sequencing Center for Infectious Disease"/>
            <person name="Wu L."/>
            <person name="Ma J."/>
        </authorList>
    </citation>
    <scope>NUCLEOTIDE SEQUENCE [LARGE SCALE GENOMIC DNA]</scope>
    <source>
        <strain evidence="7">JCM 12165</strain>
    </source>
</reference>
<evidence type="ECO:0000313" key="6">
    <source>
        <dbReference type="EMBL" id="MFD1532471.1"/>
    </source>
</evidence>
<dbReference type="Proteomes" id="UP001597145">
    <property type="component" value="Unassembled WGS sequence"/>
</dbReference>
<keyword evidence="3 5" id="KW-1133">Transmembrane helix</keyword>
<evidence type="ECO:0000313" key="7">
    <source>
        <dbReference type="Proteomes" id="UP001597145"/>
    </source>
</evidence>
<feature type="transmembrane region" description="Helical" evidence="5">
    <location>
        <begin position="284"/>
        <end position="305"/>
    </location>
</feature>
<organism evidence="6 7">
    <name type="scientific">Pseudonocardia aurantiaca</name>
    <dbReference type="NCBI Taxonomy" id="75290"/>
    <lineage>
        <taxon>Bacteria</taxon>
        <taxon>Bacillati</taxon>
        <taxon>Actinomycetota</taxon>
        <taxon>Actinomycetes</taxon>
        <taxon>Pseudonocardiales</taxon>
        <taxon>Pseudonocardiaceae</taxon>
        <taxon>Pseudonocardia</taxon>
    </lineage>
</organism>
<feature type="transmembrane region" description="Helical" evidence="5">
    <location>
        <begin position="406"/>
        <end position="428"/>
    </location>
</feature>
<feature type="transmembrane region" description="Helical" evidence="5">
    <location>
        <begin position="184"/>
        <end position="201"/>
    </location>
</feature>
<gene>
    <name evidence="6" type="ORF">ACFSCY_23890</name>
</gene>
<dbReference type="RefSeq" id="WP_343986406.1">
    <property type="nucleotide sequence ID" value="NZ_BAAAJG010000027.1"/>
</dbReference>
<evidence type="ECO:0000256" key="3">
    <source>
        <dbReference type="ARBA" id="ARBA00022989"/>
    </source>
</evidence>
<feature type="transmembrane region" description="Helical" evidence="5">
    <location>
        <begin position="381"/>
        <end position="400"/>
    </location>
</feature>
<comment type="caution">
    <text evidence="6">The sequence shown here is derived from an EMBL/GenBank/DDBJ whole genome shotgun (WGS) entry which is preliminary data.</text>
</comment>
<keyword evidence="7" id="KW-1185">Reference proteome</keyword>
<feature type="transmembrane region" description="Helical" evidence="5">
    <location>
        <begin position="54"/>
        <end position="78"/>
    </location>
</feature>
<comment type="subcellular location">
    <subcellularLocation>
        <location evidence="1">Membrane</location>
        <topology evidence="1">Multi-pass membrane protein</topology>
    </subcellularLocation>
</comment>
<sequence length="472" mass="49992">MSDTTGKAAGAAATDPYALTPEGIKEPPVGWRASFRYLGPGLIMSASIVGSGELIATTALGAQAGFVLLWLVIISTLVKVAVQVELARWTIATGEPALSGYDKVPPRIGRIGWVNLLWIVLALSKLLQVGGIIGGTAAAFSILLPLGGDPLGFPSLTIWTCILAVGSIALLYSNSYTLIERGAAVLVVIFTAITVLIALGLPLTPFSYGAGDLVGGLAFLIPAGAIGAAVAMFGITGVGADEITFYTYWCLEKGYARWTGPNDGSEEWARRANGWIRVMYKDAFLSWVIYTFGTLAFYLMGAAVLHPQGLVPSGNGMITTLSRIYTDTLGEWASVLFLIGAIAVLGSTMWAAIPSWSRMYTNLLATLGVLDWKDPVARLRWIRIFTVVLPILWAVCFLAIQSPVIMVQIGGVTTGIFLVAAVVAVWYLRRTETDPRLHGGQGFSVLLVVSSAAIALLGVYTLLSVFGLEIGG</sequence>
<keyword evidence="2 5" id="KW-0812">Transmembrane</keyword>
<dbReference type="PANTHER" id="PTHR11706">
    <property type="entry name" value="SOLUTE CARRIER PROTEIN FAMILY 11 MEMBER"/>
    <property type="match status" value="1"/>
</dbReference>
<evidence type="ECO:0000256" key="2">
    <source>
        <dbReference type="ARBA" id="ARBA00022692"/>
    </source>
</evidence>